<protein>
    <submittedName>
        <fullName evidence="7">Lipopolysaccharide assembly protein LapA domain-containing protein</fullName>
    </submittedName>
</protein>
<evidence type="ECO:0000256" key="4">
    <source>
        <dbReference type="ARBA" id="ARBA00023136"/>
    </source>
</evidence>
<evidence type="ECO:0000259" key="6">
    <source>
        <dbReference type="Pfam" id="PF06305"/>
    </source>
</evidence>
<comment type="caution">
    <text evidence="7">The sequence shown here is derived from an EMBL/GenBank/DDBJ whole genome shotgun (WGS) entry which is preliminary data.</text>
</comment>
<evidence type="ECO:0000256" key="5">
    <source>
        <dbReference type="SAM" id="Phobius"/>
    </source>
</evidence>
<proteinExistence type="predicted"/>
<sequence>MKFQWTLLFSFVFAIIVAVFAVINVEHVSVNYLLGSSEWPLILVILGSALLGGLIVGAGGMVKVFNLQRQTKLLIRENEQLRVDLFKGPQGEDLKKDERSDK</sequence>
<dbReference type="Pfam" id="PF06305">
    <property type="entry name" value="LapA_dom"/>
    <property type="match status" value="1"/>
</dbReference>
<organism evidence="7 8">
    <name type="scientific">Bacillus spongiae</name>
    <dbReference type="NCBI Taxonomy" id="2683610"/>
    <lineage>
        <taxon>Bacteria</taxon>
        <taxon>Bacillati</taxon>
        <taxon>Bacillota</taxon>
        <taxon>Bacilli</taxon>
        <taxon>Bacillales</taxon>
        <taxon>Bacillaceae</taxon>
        <taxon>Bacillus</taxon>
    </lineage>
</organism>
<gene>
    <name evidence="7" type="ORF">WAK64_01355</name>
</gene>
<evidence type="ECO:0000256" key="1">
    <source>
        <dbReference type="ARBA" id="ARBA00022475"/>
    </source>
</evidence>
<feature type="domain" description="Lipopolysaccharide assembly protein A" evidence="6">
    <location>
        <begin position="24"/>
        <end position="84"/>
    </location>
</feature>
<feature type="transmembrane region" description="Helical" evidence="5">
    <location>
        <begin position="41"/>
        <end position="62"/>
    </location>
</feature>
<dbReference type="RefSeq" id="WP_336585124.1">
    <property type="nucleotide sequence ID" value="NZ_JBBAXC010000001.1"/>
</dbReference>
<accession>A0ABU8H918</accession>
<keyword evidence="1" id="KW-1003">Cell membrane</keyword>
<evidence type="ECO:0000313" key="7">
    <source>
        <dbReference type="EMBL" id="MEI5905711.1"/>
    </source>
</evidence>
<keyword evidence="4 5" id="KW-0472">Membrane</keyword>
<dbReference type="InterPro" id="IPR010445">
    <property type="entry name" value="LapA_dom"/>
</dbReference>
<dbReference type="PANTHER" id="PTHR41335:SF1">
    <property type="entry name" value="MEMBRANE PROTEIN"/>
    <property type="match status" value="1"/>
</dbReference>
<keyword evidence="3 5" id="KW-1133">Transmembrane helix</keyword>
<dbReference type="EMBL" id="JBBAXC010000001">
    <property type="protein sequence ID" value="MEI5905711.1"/>
    <property type="molecule type" value="Genomic_DNA"/>
</dbReference>
<reference evidence="7 8" key="1">
    <citation type="journal article" date="2018" name="J. Microbiol.">
        <title>Bacillus spongiae sp. nov., isolated from sponge of Jeju Island.</title>
        <authorList>
            <person name="Lee G.E."/>
            <person name="Im W.T."/>
            <person name="Park J.S."/>
        </authorList>
    </citation>
    <scope>NUCLEOTIDE SEQUENCE [LARGE SCALE GENOMIC DNA]</scope>
    <source>
        <strain evidence="7 8">135PIL107-10</strain>
    </source>
</reference>
<dbReference type="Proteomes" id="UP001312865">
    <property type="component" value="Unassembled WGS sequence"/>
</dbReference>
<evidence type="ECO:0000313" key="8">
    <source>
        <dbReference type="Proteomes" id="UP001312865"/>
    </source>
</evidence>
<name>A0ABU8H918_9BACI</name>
<evidence type="ECO:0000256" key="2">
    <source>
        <dbReference type="ARBA" id="ARBA00022692"/>
    </source>
</evidence>
<evidence type="ECO:0000256" key="3">
    <source>
        <dbReference type="ARBA" id="ARBA00022989"/>
    </source>
</evidence>
<keyword evidence="2 5" id="KW-0812">Transmembrane</keyword>
<dbReference type="PANTHER" id="PTHR41335">
    <property type="entry name" value="MEMBRANE PROTEIN-RELATED"/>
    <property type="match status" value="1"/>
</dbReference>
<keyword evidence="8" id="KW-1185">Reference proteome</keyword>